<dbReference type="PANTHER" id="PTHR30203">
    <property type="entry name" value="OUTER MEMBRANE CATION EFFLUX PROTEIN"/>
    <property type="match status" value="1"/>
</dbReference>
<evidence type="ECO:0000256" key="1">
    <source>
        <dbReference type="ARBA" id="ARBA00007613"/>
    </source>
</evidence>
<dbReference type="Pfam" id="PF02321">
    <property type="entry name" value="OEP"/>
    <property type="match status" value="2"/>
</dbReference>
<dbReference type="InterPro" id="IPR003423">
    <property type="entry name" value="OMP_efflux"/>
</dbReference>
<dbReference type="SUPFAM" id="SSF56954">
    <property type="entry name" value="Outer membrane efflux proteins (OEP)"/>
    <property type="match status" value="1"/>
</dbReference>
<keyword evidence="2" id="KW-0472">Membrane</keyword>
<evidence type="ECO:0000313" key="3">
    <source>
        <dbReference type="EMBL" id="RXZ35208.1"/>
    </source>
</evidence>
<proteinExistence type="inferred from homology"/>
<dbReference type="EMBL" id="SDPT01000001">
    <property type="protein sequence ID" value="RXZ35208.1"/>
    <property type="molecule type" value="Genomic_DNA"/>
</dbReference>
<dbReference type="AlphaFoldDB" id="A0A4Q2J096"/>
<keyword evidence="2" id="KW-1134">Transmembrane beta strand</keyword>
<dbReference type="InterPro" id="IPR010131">
    <property type="entry name" value="MdtP/NodT-like"/>
</dbReference>
<sequence length="480" mass="51758">MRPLMLRRLLSLLASVAAAACAPVGPNYHRPEAAIAERPSAKAPFLSGNEPAFAETAVPQDWWRLYRDPVLDSLVAEAIAANTDLRVAAANIARAQAQRTITEDAREPRTELGAGISRAMPSAQEELMPGEAFPSFWVYSLEASANYQLDLAGQIRRAIEAADADVAATQAAYDATRVTVVAQTTAAYVEACAAGHEIGVVQQALDLQRRSTELTRRLVRGGRGSTLDVTRSTAQEAQVRANLPTLIAQKQTALFRLATLTGKPPAEFDRKVAACGREPQLDRPIPIGDGAALLRRRPDVRRAELLLRAATARIGVATADLYPKIRLGASLGSAGLAESFLASDTFKFGIGPLISWEFPNRKRVRARIGMAEADADAAYARFDGVVLTALREVETALTVYARDLDRRREREDARGHAAQAARDAQTLFRAGRQGFLPVLDADRVLISAEQALAAQESRIAADQVRLFLALGGGWQAQPAV</sequence>
<dbReference type="Proteomes" id="UP000292347">
    <property type="component" value="Unassembled WGS sequence"/>
</dbReference>
<keyword evidence="4" id="KW-1185">Reference proteome</keyword>
<feature type="signal peptide" evidence="2">
    <location>
        <begin position="1"/>
        <end position="19"/>
    </location>
</feature>
<keyword evidence="2" id="KW-0564">Palmitate</keyword>
<accession>A0A4Q2J096</accession>
<organism evidence="3 4">
    <name type="scientific">Sphingomonas desiccabilis</name>
    <dbReference type="NCBI Taxonomy" id="429134"/>
    <lineage>
        <taxon>Bacteria</taxon>
        <taxon>Pseudomonadati</taxon>
        <taxon>Pseudomonadota</taxon>
        <taxon>Alphaproteobacteria</taxon>
        <taxon>Sphingomonadales</taxon>
        <taxon>Sphingomonadaceae</taxon>
        <taxon>Sphingomonas</taxon>
    </lineage>
</organism>
<keyword evidence="2" id="KW-0449">Lipoprotein</keyword>
<comment type="caution">
    <text evidence="3">The sequence shown here is derived from an EMBL/GenBank/DDBJ whole genome shotgun (WGS) entry which is preliminary data.</text>
</comment>
<dbReference type="GO" id="GO:0015562">
    <property type="term" value="F:efflux transmembrane transporter activity"/>
    <property type="evidence" value="ECO:0007669"/>
    <property type="project" value="InterPro"/>
</dbReference>
<dbReference type="Gene3D" id="1.20.1600.10">
    <property type="entry name" value="Outer membrane efflux proteins (OEP)"/>
    <property type="match status" value="1"/>
</dbReference>
<feature type="chain" id="PRO_5031677324" evidence="2">
    <location>
        <begin position="20"/>
        <end position="480"/>
    </location>
</feature>
<evidence type="ECO:0000313" key="4">
    <source>
        <dbReference type="Proteomes" id="UP000292347"/>
    </source>
</evidence>
<dbReference type="GO" id="GO:0005886">
    <property type="term" value="C:plasma membrane"/>
    <property type="evidence" value="ECO:0007669"/>
    <property type="project" value="UniProtKB-SubCell"/>
</dbReference>
<protein>
    <submittedName>
        <fullName evidence="3">Efflux transporter outer membrane subunit</fullName>
    </submittedName>
</protein>
<dbReference type="NCBIfam" id="TIGR01845">
    <property type="entry name" value="outer_NodT"/>
    <property type="match status" value="1"/>
</dbReference>
<reference evidence="3 4" key="1">
    <citation type="submission" date="2019-01" db="EMBL/GenBank/DDBJ databases">
        <title>Sphingomonas mucosissima sp. nov. and Sphingomonas desiccabilis sp. nov., from biological soil crusts in the Colorado Plateau, USA.</title>
        <authorList>
            <person name="Zhu D."/>
        </authorList>
    </citation>
    <scope>NUCLEOTIDE SEQUENCE [LARGE SCALE GENOMIC DNA]</scope>
    <source>
        <strain evidence="3 4">CP1D</strain>
    </source>
</reference>
<name>A0A4Q2J096_9SPHN</name>
<dbReference type="PROSITE" id="PS51257">
    <property type="entry name" value="PROKAR_LIPOPROTEIN"/>
    <property type="match status" value="1"/>
</dbReference>
<dbReference type="PANTHER" id="PTHR30203:SF21">
    <property type="entry name" value="OUTER MEMBRANE COMPONENT OF MULTIDRUG EFFLUX PUMP-RELATED"/>
    <property type="match status" value="1"/>
</dbReference>
<keyword evidence="2" id="KW-0812">Transmembrane</keyword>
<gene>
    <name evidence="3" type="ORF">EO081_06125</name>
</gene>
<dbReference type="Gene3D" id="2.20.200.10">
    <property type="entry name" value="Outer membrane efflux proteins (OEP)"/>
    <property type="match status" value="1"/>
</dbReference>
<evidence type="ECO:0000256" key="2">
    <source>
        <dbReference type="RuleBase" id="RU362097"/>
    </source>
</evidence>
<dbReference type="OrthoDB" id="9770517at2"/>
<dbReference type="RefSeq" id="WP_129340981.1">
    <property type="nucleotide sequence ID" value="NZ_JACIDD010000001.1"/>
</dbReference>
<keyword evidence="2" id="KW-0732">Signal</keyword>
<comment type="similarity">
    <text evidence="1 2">Belongs to the outer membrane factor (OMF) (TC 1.B.17) family.</text>
</comment>
<comment type="subcellular location">
    <subcellularLocation>
        <location evidence="2">Cell membrane</location>
        <topology evidence="2">Lipid-anchor</topology>
    </subcellularLocation>
</comment>